<dbReference type="SUPFAM" id="SSF53244">
    <property type="entry name" value="MurD-like peptide ligases, peptide-binding domain"/>
    <property type="match status" value="1"/>
</dbReference>
<dbReference type="Proteomes" id="UP000006729">
    <property type="component" value="Chromosome 5"/>
</dbReference>
<proteinExistence type="predicted"/>
<name>U5GEL6_POPTR</name>
<protein>
    <submittedName>
        <fullName evidence="1">Uncharacterized protein</fullName>
    </submittedName>
</protein>
<dbReference type="AlphaFoldDB" id="U5GEL6"/>
<dbReference type="GO" id="GO:0016881">
    <property type="term" value="F:acid-amino acid ligase activity"/>
    <property type="evidence" value="ECO:0007669"/>
    <property type="project" value="InterPro"/>
</dbReference>
<accession>U5GEL6</accession>
<evidence type="ECO:0000313" key="2">
    <source>
        <dbReference type="Proteomes" id="UP000006729"/>
    </source>
</evidence>
<dbReference type="InParanoid" id="U5GEL6"/>
<dbReference type="InterPro" id="IPR036615">
    <property type="entry name" value="Mur_ligase_C_dom_sf"/>
</dbReference>
<dbReference type="HOGENOM" id="CLU_2055766_0_0_1"/>
<gene>
    <name evidence="1" type="ORF">POPTR_005G088500</name>
</gene>
<feature type="non-terminal residue" evidence="1">
    <location>
        <position position="1"/>
    </location>
</feature>
<keyword evidence="2" id="KW-1185">Reference proteome</keyword>
<organism evidence="1 2">
    <name type="scientific">Populus trichocarpa</name>
    <name type="common">Western balsam poplar</name>
    <name type="synonym">Populus balsamifera subsp. trichocarpa</name>
    <dbReference type="NCBI Taxonomy" id="3694"/>
    <lineage>
        <taxon>Eukaryota</taxon>
        <taxon>Viridiplantae</taxon>
        <taxon>Streptophyta</taxon>
        <taxon>Embryophyta</taxon>
        <taxon>Tracheophyta</taxon>
        <taxon>Spermatophyta</taxon>
        <taxon>Magnoliopsida</taxon>
        <taxon>eudicotyledons</taxon>
        <taxon>Gunneridae</taxon>
        <taxon>Pentapetalae</taxon>
        <taxon>rosids</taxon>
        <taxon>fabids</taxon>
        <taxon>Malpighiales</taxon>
        <taxon>Salicaceae</taxon>
        <taxon>Saliceae</taxon>
        <taxon>Populus</taxon>
    </lineage>
</organism>
<dbReference type="STRING" id="3694.U5GEL6"/>
<sequence>FSPLHIRSELEIAGNGIQIVNDAYKPNLSSSYKSFDCNKVGSVGIEYPQQIFSDCHDASIDLVALAGKSNINAMHADDAEMLATKVLKRLNCNDVFLIMVCHGRKMEKVVNVNKAMHRPL</sequence>
<evidence type="ECO:0000313" key="1">
    <source>
        <dbReference type="EMBL" id="PNT35702.1"/>
    </source>
</evidence>
<dbReference type="EMBL" id="CM009294">
    <property type="protein sequence ID" value="PNT35702.1"/>
    <property type="molecule type" value="Genomic_DNA"/>
</dbReference>
<reference evidence="1 2" key="1">
    <citation type="journal article" date="2006" name="Science">
        <title>The genome of black cottonwood, Populus trichocarpa (Torr. &amp; Gray).</title>
        <authorList>
            <person name="Tuskan G.A."/>
            <person name="Difazio S."/>
            <person name="Jansson S."/>
            <person name="Bohlmann J."/>
            <person name="Grigoriev I."/>
            <person name="Hellsten U."/>
            <person name="Putnam N."/>
            <person name="Ralph S."/>
            <person name="Rombauts S."/>
            <person name="Salamov A."/>
            <person name="Schein J."/>
            <person name="Sterck L."/>
            <person name="Aerts A."/>
            <person name="Bhalerao R.R."/>
            <person name="Bhalerao R.P."/>
            <person name="Blaudez D."/>
            <person name="Boerjan W."/>
            <person name="Brun A."/>
            <person name="Brunner A."/>
            <person name="Busov V."/>
            <person name="Campbell M."/>
            <person name="Carlson J."/>
            <person name="Chalot M."/>
            <person name="Chapman J."/>
            <person name="Chen G.L."/>
            <person name="Cooper D."/>
            <person name="Coutinho P.M."/>
            <person name="Couturier J."/>
            <person name="Covert S."/>
            <person name="Cronk Q."/>
            <person name="Cunningham R."/>
            <person name="Davis J."/>
            <person name="Degroeve S."/>
            <person name="Dejardin A."/>
            <person name="Depamphilis C."/>
            <person name="Detter J."/>
            <person name="Dirks B."/>
            <person name="Dubchak I."/>
            <person name="Duplessis S."/>
            <person name="Ehlting J."/>
            <person name="Ellis B."/>
            <person name="Gendler K."/>
            <person name="Goodstein D."/>
            <person name="Gribskov M."/>
            <person name="Grimwood J."/>
            <person name="Groover A."/>
            <person name="Gunter L."/>
            <person name="Hamberger B."/>
            <person name="Heinze B."/>
            <person name="Helariutta Y."/>
            <person name="Henrissat B."/>
            <person name="Holligan D."/>
            <person name="Holt R."/>
            <person name="Huang W."/>
            <person name="Islam-Faridi N."/>
            <person name="Jones S."/>
            <person name="Jones-Rhoades M."/>
            <person name="Jorgensen R."/>
            <person name="Joshi C."/>
            <person name="Kangasjarvi J."/>
            <person name="Karlsson J."/>
            <person name="Kelleher C."/>
            <person name="Kirkpatrick R."/>
            <person name="Kirst M."/>
            <person name="Kohler A."/>
            <person name="Kalluri U."/>
            <person name="Larimer F."/>
            <person name="Leebens-Mack J."/>
            <person name="Leple J.C."/>
            <person name="Locascio P."/>
            <person name="Lou Y."/>
            <person name="Lucas S."/>
            <person name="Martin F."/>
            <person name="Montanini B."/>
            <person name="Napoli C."/>
            <person name="Nelson D.R."/>
            <person name="Nelson C."/>
            <person name="Nieminen K."/>
            <person name="Nilsson O."/>
            <person name="Pereda V."/>
            <person name="Peter G."/>
            <person name="Philippe R."/>
            <person name="Pilate G."/>
            <person name="Poliakov A."/>
            <person name="Razumovskaya J."/>
            <person name="Richardson P."/>
            <person name="Rinaldi C."/>
            <person name="Ritland K."/>
            <person name="Rouze P."/>
            <person name="Ryaboy D."/>
            <person name="Schmutz J."/>
            <person name="Schrader J."/>
            <person name="Segerman B."/>
            <person name="Shin H."/>
            <person name="Siddiqui A."/>
            <person name="Sterky F."/>
            <person name="Terry A."/>
            <person name="Tsai C.J."/>
            <person name="Uberbacher E."/>
            <person name="Unneberg P."/>
            <person name="Vahala J."/>
            <person name="Wall K."/>
            <person name="Wessler S."/>
            <person name="Yang G."/>
            <person name="Yin T."/>
            <person name="Douglas C."/>
            <person name="Marra M."/>
            <person name="Sandberg G."/>
            <person name="Van de Peer Y."/>
            <person name="Rokhsar D."/>
        </authorList>
    </citation>
    <scope>NUCLEOTIDE SEQUENCE [LARGE SCALE GENOMIC DNA]</scope>
    <source>
        <strain evidence="2">cv. Nisqually</strain>
    </source>
</reference>